<comment type="caution">
    <text evidence="1">The sequence shown here is derived from an EMBL/GenBank/DDBJ whole genome shotgun (WGS) entry which is preliminary data.</text>
</comment>
<organism evidence="1 2">
    <name type="scientific">Eumeta variegata</name>
    <name type="common">Bagworm moth</name>
    <name type="synonym">Eumeta japonica</name>
    <dbReference type="NCBI Taxonomy" id="151549"/>
    <lineage>
        <taxon>Eukaryota</taxon>
        <taxon>Metazoa</taxon>
        <taxon>Ecdysozoa</taxon>
        <taxon>Arthropoda</taxon>
        <taxon>Hexapoda</taxon>
        <taxon>Insecta</taxon>
        <taxon>Pterygota</taxon>
        <taxon>Neoptera</taxon>
        <taxon>Endopterygota</taxon>
        <taxon>Lepidoptera</taxon>
        <taxon>Glossata</taxon>
        <taxon>Ditrysia</taxon>
        <taxon>Tineoidea</taxon>
        <taxon>Psychidae</taxon>
        <taxon>Oiketicinae</taxon>
        <taxon>Eumeta</taxon>
    </lineage>
</organism>
<protein>
    <submittedName>
        <fullName evidence="1">Uncharacterized protein</fullName>
    </submittedName>
</protein>
<dbReference type="EMBL" id="BGZK01000726">
    <property type="protein sequence ID" value="GBP58068.1"/>
    <property type="molecule type" value="Genomic_DNA"/>
</dbReference>
<dbReference type="AlphaFoldDB" id="A0A4C1X2V8"/>
<evidence type="ECO:0000313" key="1">
    <source>
        <dbReference type="EMBL" id="GBP58068.1"/>
    </source>
</evidence>
<sequence length="119" mass="13320">MQFSIVRQMQVTVIYAFINIAANQPCGFDSVSYALLYRTSDASNGDLCVYEHCITNNRAPSTLFRMQFSIVRQMQVTVIYAFINIAANQPCGFDSVSYALLYRTSDASNGDLCVYEHCG</sequence>
<keyword evidence="2" id="KW-1185">Reference proteome</keyword>
<name>A0A4C1X2V8_EUMVA</name>
<evidence type="ECO:0000313" key="2">
    <source>
        <dbReference type="Proteomes" id="UP000299102"/>
    </source>
</evidence>
<proteinExistence type="predicted"/>
<dbReference type="Proteomes" id="UP000299102">
    <property type="component" value="Unassembled WGS sequence"/>
</dbReference>
<accession>A0A4C1X2V8</accession>
<reference evidence="1 2" key="1">
    <citation type="journal article" date="2019" name="Commun. Biol.">
        <title>The bagworm genome reveals a unique fibroin gene that provides high tensile strength.</title>
        <authorList>
            <person name="Kono N."/>
            <person name="Nakamura H."/>
            <person name="Ohtoshi R."/>
            <person name="Tomita M."/>
            <person name="Numata K."/>
            <person name="Arakawa K."/>
        </authorList>
    </citation>
    <scope>NUCLEOTIDE SEQUENCE [LARGE SCALE GENOMIC DNA]</scope>
</reference>
<gene>
    <name evidence="1" type="ORF">EVAR_39784_1</name>
</gene>